<keyword evidence="13" id="KW-1185">Reference proteome</keyword>
<keyword evidence="5 10" id="KW-0547">Nucleotide-binding</keyword>
<dbReference type="InterPro" id="IPR005225">
    <property type="entry name" value="Small_GTP-bd"/>
</dbReference>
<evidence type="ECO:0000256" key="1">
    <source>
        <dbReference type="ARBA" id="ARBA00001946"/>
    </source>
</evidence>
<evidence type="ECO:0000256" key="3">
    <source>
        <dbReference type="ARBA" id="ARBA00022618"/>
    </source>
</evidence>
<comment type="similarity">
    <text evidence="2 10">Belongs to the TRAFAC class TrmE-Era-EngA-EngB-Septin-like GTPase superfamily. EngB GTPase family.</text>
</comment>
<evidence type="ECO:0000256" key="10">
    <source>
        <dbReference type="HAMAP-Rule" id="MF_00321"/>
    </source>
</evidence>
<dbReference type="HAMAP" id="MF_00321">
    <property type="entry name" value="GTPase_EngB"/>
    <property type="match status" value="1"/>
</dbReference>
<evidence type="ECO:0000256" key="7">
    <source>
        <dbReference type="ARBA" id="ARBA00023134"/>
    </source>
</evidence>
<evidence type="ECO:0000256" key="6">
    <source>
        <dbReference type="ARBA" id="ARBA00022842"/>
    </source>
</evidence>
<evidence type="ECO:0000313" key="12">
    <source>
        <dbReference type="EMBL" id="MFD2637549.1"/>
    </source>
</evidence>
<dbReference type="SUPFAM" id="SSF52540">
    <property type="entry name" value="P-loop containing nucleoside triphosphate hydrolases"/>
    <property type="match status" value="1"/>
</dbReference>
<dbReference type="PANTHER" id="PTHR11649">
    <property type="entry name" value="MSS1/TRME-RELATED GTP-BINDING PROTEIN"/>
    <property type="match status" value="1"/>
</dbReference>
<keyword evidence="3 10" id="KW-0132">Cell division</keyword>
<dbReference type="Pfam" id="PF01926">
    <property type="entry name" value="MMR_HSR1"/>
    <property type="match status" value="1"/>
</dbReference>
<proteinExistence type="inferred from homology"/>
<keyword evidence="6" id="KW-0460">Magnesium</keyword>
<dbReference type="InterPro" id="IPR019987">
    <property type="entry name" value="GTP-bd_ribosome_bio_YsxC"/>
</dbReference>
<dbReference type="NCBIfam" id="TIGR00231">
    <property type="entry name" value="small_GTP"/>
    <property type="match status" value="1"/>
</dbReference>
<sequence>MKVTQAEIVISAVSKKQYPNDGLPEIALAGRSNVGKSSFINKMIQRKSLARTSSKPGKTQTLNFYKINESFFFVDVPGYGYAKVSKKEREAWGRMMEEYFQERETLEATVLLIDMRHPPTEDDIIMYDFLKHFELPVLVVATKLDKVKKAKRDQHYKVIKEALDLEPEDQLVAFSAETGEGKDQAWRHLSGFIS</sequence>
<comment type="cofactor">
    <cofactor evidence="1">
        <name>Mg(2+)</name>
        <dbReference type="ChEBI" id="CHEBI:18420"/>
    </cofactor>
</comment>
<dbReference type="InterPro" id="IPR006073">
    <property type="entry name" value="GTP-bd"/>
</dbReference>
<evidence type="ECO:0000256" key="8">
    <source>
        <dbReference type="ARBA" id="ARBA00023210"/>
    </source>
</evidence>
<keyword evidence="7 10" id="KW-0342">GTP-binding</keyword>
<dbReference type="EMBL" id="JBHUMZ010000008">
    <property type="protein sequence ID" value="MFD2637549.1"/>
    <property type="molecule type" value="Genomic_DNA"/>
</dbReference>
<comment type="function">
    <text evidence="10">Necessary for normal cell division and for the maintenance of normal septation.</text>
</comment>
<dbReference type="PANTHER" id="PTHR11649:SF13">
    <property type="entry name" value="ENGB-TYPE G DOMAIN-CONTAINING PROTEIN"/>
    <property type="match status" value="1"/>
</dbReference>
<gene>
    <name evidence="12" type="primary">yihA</name>
    <name evidence="10" type="synonym">engB</name>
    <name evidence="12" type="ORF">ACFSW4_01525</name>
</gene>
<protein>
    <recommendedName>
        <fullName evidence="10">Probable GTP-binding protein EngB</fullName>
    </recommendedName>
</protein>
<accession>A0ABW5Q6C1</accession>
<organism evidence="12 13">
    <name type="scientific">Piscibacillus salipiscarius</name>
    <dbReference type="NCBI Taxonomy" id="299480"/>
    <lineage>
        <taxon>Bacteria</taxon>
        <taxon>Bacillati</taxon>
        <taxon>Bacillota</taxon>
        <taxon>Bacilli</taxon>
        <taxon>Bacillales</taxon>
        <taxon>Bacillaceae</taxon>
        <taxon>Piscibacillus</taxon>
    </lineage>
</organism>
<evidence type="ECO:0000313" key="13">
    <source>
        <dbReference type="Proteomes" id="UP001597452"/>
    </source>
</evidence>
<feature type="domain" description="EngB-type G" evidence="11">
    <location>
        <begin position="22"/>
        <end position="194"/>
    </location>
</feature>
<name>A0ABW5Q6C1_9BACI</name>
<dbReference type="NCBIfam" id="TIGR03598">
    <property type="entry name" value="GTPase_YsxC"/>
    <property type="match status" value="1"/>
</dbReference>
<evidence type="ECO:0000256" key="5">
    <source>
        <dbReference type="ARBA" id="ARBA00022741"/>
    </source>
</evidence>
<keyword evidence="9 10" id="KW-0131">Cell cycle</keyword>
<evidence type="ECO:0000256" key="2">
    <source>
        <dbReference type="ARBA" id="ARBA00009638"/>
    </source>
</evidence>
<dbReference type="InterPro" id="IPR027417">
    <property type="entry name" value="P-loop_NTPase"/>
</dbReference>
<dbReference type="PROSITE" id="PS51706">
    <property type="entry name" value="G_ENGB"/>
    <property type="match status" value="1"/>
</dbReference>
<evidence type="ECO:0000256" key="9">
    <source>
        <dbReference type="ARBA" id="ARBA00023306"/>
    </source>
</evidence>
<comment type="caution">
    <text evidence="12">The sequence shown here is derived from an EMBL/GenBank/DDBJ whole genome shotgun (WGS) entry which is preliminary data.</text>
</comment>
<dbReference type="CDD" id="cd01876">
    <property type="entry name" value="YihA_EngB"/>
    <property type="match status" value="1"/>
</dbReference>
<evidence type="ECO:0000259" key="11">
    <source>
        <dbReference type="PROSITE" id="PS51706"/>
    </source>
</evidence>
<dbReference type="Proteomes" id="UP001597452">
    <property type="component" value="Unassembled WGS sequence"/>
</dbReference>
<evidence type="ECO:0000256" key="4">
    <source>
        <dbReference type="ARBA" id="ARBA00022723"/>
    </source>
</evidence>
<dbReference type="Gene3D" id="3.40.50.300">
    <property type="entry name" value="P-loop containing nucleotide triphosphate hydrolases"/>
    <property type="match status" value="1"/>
</dbReference>
<reference evidence="13" key="1">
    <citation type="journal article" date="2019" name="Int. J. Syst. Evol. Microbiol.">
        <title>The Global Catalogue of Microorganisms (GCM) 10K type strain sequencing project: providing services to taxonomists for standard genome sequencing and annotation.</title>
        <authorList>
            <consortium name="The Broad Institute Genomics Platform"/>
            <consortium name="The Broad Institute Genome Sequencing Center for Infectious Disease"/>
            <person name="Wu L."/>
            <person name="Ma J."/>
        </authorList>
    </citation>
    <scope>NUCLEOTIDE SEQUENCE [LARGE SCALE GENOMIC DNA]</scope>
    <source>
        <strain evidence="13">TISTR 1571</strain>
    </source>
</reference>
<dbReference type="InterPro" id="IPR030393">
    <property type="entry name" value="G_ENGB_dom"/>
</dbReference>
<keyword evidence="4" id="KW-0479">Metal-binding</keyword>
<keyword evidence="8 10" id="KW-0717">Septation</keyword>
<dbReference type="RefSeq" id="WP_377327012.1">
    <property type="nucleotide sequence ID" value="NZ_JBHUMZ010000008.1"/>
</dbReference>